<reference evidence="2 3" key="1">
    <citation type="journal article" date="2011" name="J. Genet. Genomics">
        <title>Unraveling the Acidithiobacillus caldus complete genome and its central metabolisms for carbon assimilation.</title>
        <authorList>
            <person name="You X.Y."/>
            <person name="Guo X."/>
            <person name="Zheng H.J."/>
            <person name="Zhang M.J."/>
            <person name="Liu L.J."/>
            <person name="Zhu Y.Q."/>
            <person name="Zhu B."/>
            <person name="Wang S.Y."/>
            <person name="Zhao G.P."/>
            <person name="Poetsch A."/>
            <person name="Jiang C.Y."/>
            <person name="Liu S.J."/>
        </authorList>
    </citation>
    <scope>NUCLEOTIDE SEQUENCE [LARGE SCALE GENOMIC DNA]</scope>
    <source>
        <strain evidence="2 3">SM-1</strain>
    </source>
</reference>
<dbReference type="Proteomes" id="UP000006135">
    <property type="component" value="Chromosome"/>
</dbReference>
<name>F9ZRV9_ACICS</name>
<dbReference type="AlphaFoldDB" id="F9ZRV9"/>
<dbReference type="HOGENOM" id="CLU_3422678_0_0_6"/>
<proteinExistence type="predicted"/>
<evidence type="ECO:0000313" key="3">
    <source>
        <dbReference type="Proteomes" id="UP000006135"/>
    </source>
</evidence>
<accession>F9ZRV9</accession>
<evidence type="ECO:0000256" key="1">
    <source>
        <dbReference type="SAM" id="MobiDB-lite"/>
    </source>
</evidence>
<dbReference type="EMBL" id="CP002573">
    <property type="protein sequence ID" value="AEK58743.1"/>
    <property type="molecule type" value="Genomic_DNA"/>
</dbReference>
<gene>
    <name evidence="2" type="ordered locus">Atc_2095</name>
</gene>
<dbReference type="KEGG" id="acu:Atc_2095"/>
<organism evidence="2 3">
    <name type="scientific">Acidithiobacillus caldus (strain SM-1)</name>
    <dbReference type="NCBI Taxonomy" id="990288"/>
    <lineage>
        <taxon>Bacteria</taxon>
        <taxon>Pseudomonadati</taxon>
        <taxon>Pseudomonadota</taxon>
        <taxon>Acidithiobacillia</taxon>
        <taxon>Acidithiobacillales</taxon>
        <taxon>Acidithiobacillaceae</taxon>
        <taxon>Acidithiobacillus</taxon>
    </lineage>
</organism>
<keyword evidence="3" id="KW-1185">Reference proteome</keyword>
<protein>
    <submittedName>
        <fullName evidence="2">Uncharacterized protein</fullName>
    </submittedName>
</protein>
<feature type="region of interest" description="Disordered" evidence="1">
    <location>
        <begin position="1"/>
        <end position="23"/>
    </location>
</feature>
<sequence>MLRGNPFTERFDHGRIPATDIAR</sequence>
<evidence type="ECO:0000313" key="2">
    <source>
        <dbReference type="EMBL" id="AEK58743.1"/>
    </source>
</evidence>